<dbReference type="AlphaFoldDB" id="A0A644Y8J6"/>
<comment type="caution">
    <text evidence="1">The sequence shown here is derived from an EMBL/GenBank/DDBJ whole genome shotgun (WGS) entry which is preliminary data.</text>
</comment>
<reference evidence="1" key="1">
    <citation type="submission" date="2019-08" db="EMBL/GenBank/DDBJ databases">
        <authorList>
            <person name="Kucharzyk K."/>
            <person name="Murdoch R.W."/>
            <person name="Higgins S."/>
            <person name="Loffler F."/>
        </authorList>
    </citation>
    <scope>NUCLEOTIDE SEQUENCE</scope>
</reference>
<name>A0A644Y8J6_9ZZZZ</name>
<protein>
    <submittedName>
        <fullName evidence="1">Uncharacterized protein</fullName>
    </submittedName>
</protein>
<proteinExistence type="predicted"/>
<accession>A0A644Y8J6</accession>
<dbReference type="EMBL" id="VSSQ01004378">
    <property type="protein sequence ID" value="MPM24942.1"/>
    <property type="molecule type" value="Genomic_DNA"/>
</dbReference>
<organism evidence="1">
    <name type="scientific">bioreactor metagenome</name>
    <dbReference type="NCBI Taxonomy" id="1076179"/>
    <lineage>
        <taxon>unclassified sequences</taxon>
        <taxon>metagenomes</taxon>
        <taxon>ecological metagenomes</taxon>
    </lineage>
</organism>
<evidence type="ECO:0000313" key="1">
    <source>
        <dbReference type="EMBL" id="MPM24942.1"/>
    </source>
</evidence>
<sequence>MAIGKEIFDRINTIDWFYNCGNKTSDEIGYQIDYVNSWVEASNYFSQPSWEDTTMEARNELTSFLSNKYRNDYSKWNNITKEAKSFLEKEIVPKINRIKEENNLDDIFVDCVKWDLLGAMMEYAYKGCKNRPTFFLNMLAIYEGGNFPCGWEGNWPQGKLIVF</sequence>
<gene>
    <name evidence="1" type="ORF">SDC9_71431</name>
</gene>